<evidence type="ECO:0000313" key="17">
    <source>
        <dbReference type="Proteomes" id="UP001383392"/>
    </source>
</evidence>
<sequence length="562" mass="63454">MVAHISQQQPKFDILFYALGGLGEVGKNMYVVEIQDKIFIMDSGMSFSEDSFLGINYIIPSYEYLIKNEHKIQCLLITHGHEDHIGSIPFLLRKVKIPKILVTGIAYDLIEFKLTEHKLQKYMHILDKYEEESELCFGKVTISFVRLNHSIPDTFGIVFEYNKNIIFYTGDFKIDHTPEGPLANYAKLADLGKKGVLCLLSDSTNAQQKGFIESENKIGDTINNLFYQIKGRIIIVTFASNYYRIRQIIQASVLTKRKVAVFGRSMEKAIEVGAKNGYLKVPKEFLANSNNINANDEDITLLCTGSQGEPLAALSRMANGTHRQIKLNNKDTVIFSSSPIPGNQDSVNKILDLLYKMEVNVILHGFLVDTHASGHASQNDLKLMLNLIKPRFLVPVHGEYVMLMAHKKLAIECGIPSENVFILDNGDVLGLSPEKAQLIRKIPHDDIYIDDSGSENLSNSIIKERKILNEEGLLSIIVSMDWKNKKIINHPMVVSRGFIYMKGSGDFIQKISNDIKNMIQKLLSSETVNENYLIKAIINFITPRIYETTLRNPLILPIIVSI</sequence>
<feature type="domain" description="Metallo-beta-lactamase" evidence="13">
    <location>
        <begin position="26"/>
        <end position="222"/>
    </location>
</feature>
<dbReference type="Proteomes" id="UP000189722">
    <property type="component" value="Unassembled WGS sequence"/>
</dbReference>
<dbReference type="SUPFAM" id="SSF56281">
    <property type="entry name" value="Metallo-hydrolase/oxidoreductase"/>
    <property type="match status" value="1"/>
</dbReference>
<proteinExistence type="inferred from homology"/>
<reference evidence="14 17" key="2">
    <citation type="journal article" date="2023" name="Int. J. Syst. Evol. Microbiol.">
        <title>The observation of taxonomic boundaries for the 16SrII and 16SrXXV phytoplasmas using genome-based delimitation.</title>
        <authorList>
            <person name="Rodrigues Jardim B."/>
            <person name="Tran-Nguyen L.T.T."/>
            <person name="Gambley C."/>
            <person name="Al-Sadi A.M."/>
            <person name="Al-Subhi A.M."/>
            <person name="Foissac X."/>
            <person name="Salar P."/>
            <person name="Cai H."/>
            <person name="Yang J.Y."/>
            <person name="Davis R."/>
            <person name="Jones L."/>
            <person name="Rodoni B."/>
            <person name="Constable F.E."/>
        </authorList>
    </citation>
    <scope>NUCLEOTIDE SEQUENCE [LARGE SCALE GENOMIC DNA]</scope>
    <source>
        <strain evidence="14">BAWM-OMN-P75</strain>
    </source>
</reference>
<keyword evidence="12" id="KW-0106">Calcium</keyword>
<feature type="binding site" evidence="12">
    <location>
        <position position="397"/>
    </location>
    <ligand>
        <name>Zn(2+)</name>
        <dbReference type="ChEBI" id="CHEBI:29105"/>
        <label>1</label>
        <note>catalytic</note>
    </ligand>
</feature>
<feature type="binding site" evidence="12">
    <location>
        <position position="83"/>
    </location>
    <ligand>
        <name>Zn(2+)</name>
        <dbReference type="ChEBI" id="CHEBI:29105"/>
        <label>1</label>
        <note>catalytic</note>
    </ligand>
</feature>
<keyword evidence="1 9" id="KW-0963">Cytoplasm</keyword>
<name>A0A1S9LYI7_9MOLU</name>
<evidence type="ECO:0000313" key="15">
    <source>
        <dbReference type="EMBL" id="OOP58095.1"/>
    </source>
</evidence>
<feature type="binding site" evidence="12">
    <location>
        <position position="79"/>
    </location>
    <ligand>
        <name>Zn(2+)</name>
        <dbReference type="ChEBI" id="CHEBI:29105"/>
        <label>2</label>
        <note>catalytic</note>
    </ligand>
</feature>
<dbReference type="PANTHER" id="PTHR43694:SF1">
    <property type="entry name" value="RIBONUCLEASE J"/>
    <property type="match status" value="1"/>
</dbReference>
<dbReference type="Gene3D" id="3.10.20.580">
    <property type="match status" value="1"/>
</dbReference>
<keyword evidence="17" id="KW-1185">Reference proteome</keyword>
<dbReference type="HAMAP" id="MF_01491">
    <property type="entry name" value="RNase_J_bact"/>
    <property type="match status" value="1"/>
</dbReference>
<dbReference type="PIRSF" id="PIRSF004803">
    <property type="entry name" value="RnjA"/>
    <property type="match status" value="1"/>
</dbReference>
<evidence type="ECO:0000256" key="1">
    <source>
        <dbReference type="ARBA" id="ARBA00022490"/>
    </source>
</evidence>
<dbReference type="GO" id="GO:0003723">
    <property type="term" value="F:RNA binding"/>
    <property type="evidence" value="ECO:0007669"/>
    <property type="project" value="UniProtKB-UniRule"/>
</dbReference>
<evidence type="ECO:0000256" key="3">
    <source>
        <dbReference type="ARBA" id="ARBA00022723"/>
    </source>
</evidence>
<comment type="function">
    <text evidence="9">An RNase that has 5'-3' exonuclease and possibly endonuclease activity. Involved in maturation of rRNA and in some organisms also mRNA maturation and/or decay.</text>
</comment>
<evidence type="ECO:0000256" key="7">
    <source>
        <dbReference type="ARBA" id="ARBA00022839"/>
    </source>
</evidence>
<dbReference type="Pfam" id="PF07521">
    <property type="entry name" value="RMMBL"/>
    <property type="match status" value="1"/>
</dbReference>
<evidence type="ECO:0000313" key="14">
    <source>
        <dbReference type="EMBL" id="MEK0309212.1"/>
    </source>
</evidence>
<dbReference type="NCBIfam" id="TIGR00649">
    <property type="entry name" value="MG423"/>
    <property type="match status" value="1"/>
</dbReference>
<dbReference type="InterPro" id="IPR042173">
    <property type="entry name" value="RNase_J_2"/>
</dbReference>
<dbReference type="Pfam" id="PF17770">
    <property type="entry name" value="RNase_J_C"/>
    <property type="match status" value="1"/>
</dbReference>
<accession>A0A1S9LYI7</accession>
<comment type="similarity">
    <text evidence="9">Belongs to the metallo-beta-lactamase superfamily. RNA-metabolizing metallo-beta-lactamase-like family. Bacterial RNase J subfamily.</text>
</comment>
<feature type="binding site" evidence="12">
    <location>
        <position position="54"/>
    </location>
    <ligand>
        <name>Ca(2+)</name>
        <dbReference type="ChEBI" id="CHEBI:29108"/>
    </ligand>
</feature>
<dbReference type="InterPro" id="IPR030854">
    <property type="entry name" value="RNase_J_bac"/>
</dbReference>
<dbReference type="RefSeq" id="WP_078123185.1">
    <property type="nucleotide sequence ID" value="NZ_JAOSJG010000016.1"/>
</dbReference>
<dbReference type="Gene3D" id="3.40.50.10710">
    <property type="entry name" value="Metallo-hydrolase/oxidoreductase"/>
    <property type="match status" value="1"/>
</dbReference>
<comment type="cofactor">
    <cofactor evidence="12">
        <name>Zn(2+)</name>
        <dbReference type="ChEBI" id="CHEBI:29105"/>
    </cofactor>
    <text evidence="12">Binds 2 Zn(2+) ions per subunit. It is not clear if Zn(2+) or Mg(2+) is physiologically important.</text>
</comment>
<keyword evidence="6 12" id="KW-0862">Zinc</keyword>
<dbReference type="InterPro" id="IPR036866">
    <property type="entry name" value="RibonucZ/Hydroxyglut_hydro"/>
</dbReference>
<dbReference type="PROSITE" id="PS01292">
    <property type="entry name" value="UPF0036"/>
    <property type="match status" value="1"/>
</dbReference>
<evidence type="ECO:0000256" key="2">
    <source>
        <dbReference type="ARBA" id="ARBA00022722"/>
    </source>
</evidence>
<keyword evidence="7 9" id="KW-0269">Exonuclease</keyword>
<dbReference type="EMBL" id="JAOSJG010000016">
    <property type="protein sequence ID" value="MEK0309212.1"/>
    <property type="molecule type" value="Genomic_DNA"/>
</dbReference>
<gene>
    <name evidence="9" type="primary">rnj</name>
    <name evidence="15" type="ORF">B2G44_02135</name>
    <name evidence="14" type="ORF">OC712_01820</name>
</gene>
<dbReference type="GO" id="GO:0008270">
    <property type="term" value="F:zinc ion binding"/>
    <property type="evidence" value="ECO:0007669"/>
    <property type="project" value="InterPro"/>
</dbReference>
<evidence type="ECO:0000259" key="13">
    <source>
        <dbReference type="SMART" id="SM00849"/>
    </source>
</evidence>
<keyword evidence="3 12" id="KW-0479">Metal-binding</keyword>
<comment type="caution">
    <text evidence="15">The sequence shown here is derived from an EMBL/GenBank/DDBJ whole genome shotgun (WGS) entry which is preliminary data.</text>
</comment>
<feature type="binding site" evidence="9 11">
    <location>
        <begin position="371"/>
        <end position="375"/>
    </location>
    <ligand>
        <name>substrate</name>
    </ligand>
</feature>
<dbReference type="CDD" id="cd07714">
    <property type="entry name" value="RNaseJ_MBL-fold"/>
    <property type="match status" value="1"/>
</dbReference>
<organism evidence="15 16">
    <name type="scientific">Candidatus Phytoplasma citri</name>
    <dbReference type="NCBI Taxonomy" id="180978"/>
    <lineage>
        <taxon>Bacteria</taxon>
        <taxon>Bacillati</taxon>
        <taxon>Mycoplasmatota</taxon>
        <taxon>Mollicutes</taxon>
        <taxon>Acholeplasmatales</taxon>
        <taxon>Acholeplasmataceae</taxon>
        <taxon>Candidatus Phytoplasma</taxon>
        <taxon>16SrII (Peanut WB group)</taxon>
    </lineage>
</organism>
<dbReference type="Gene3D" id="3.60.15.10">
    <property type="entry name" value="Ribonuclease Z/Hydroxyacylglutathione hydrolase-like"/>
    <property type="match status" value="1"/>
</dbReference>
<dbReference type="PANTHER" id="PTHR43694">
    <property type="entry name" value="RIBONUCLEASE J"/>
    <property type="match status" value="1"/>
</dbReference>
<feature type="binding site" evidence="12">
    <location>
        <position position="450"/>
    </location>
    <ligand>
        <name>Ca(2+)</name>
        <dbReference type="ChEBI" id="CHEBI:29108"/>
    </ligand>
</feature>
<dbReference type="AlphaFoldDB" id="A0A1S9LYI7"/>
<dbReference type="STRING" id="180978.B2G44_02135"/>
<evidence type="ECO:0000256" key="12">
    <source>
        <dbReference type="PIRSR" id="PIRSR004803-3"/>
    </source>
</evidence>
<comment type="subcellular location">
    <subcellularLocation>
        <location evidence="9">Cytoplasm</location>
    </subcellularLocation>
</comment>
<feature type="binding site" evidence="12">
    <location>
        <position position="171"/>
    </location>
    <ligand>
        <name>Zn(2+)</name>
        <dbReference type="ChEBI" id="CHEBI:29105"/>
        <label>1</label>
        <note>catalytic</note>
    </ligand>
</feature>
<evidence type="ECO:0000256" key="6">
    <source>
        <dbReference type="ARBA" id="ARBA00022833"/>
    </source>
</evidence>
<dbReference type="InterPro" id="IPR001587">
    <property type="entry name" value="RNase_J_CS"/>
</dbReference>
<keyword evidence="2 9" id="KW-0540">Nuclease</keyword>
<keyword evidence="9" id="KW-0698">rRNA processing</keyword>
<evidence type="ECO:0000256" key="4">
    <source>
        <dbReference type="ARBA" id="ARBA00022759"/>
    </source>
</evidence>
<evidence type="ECO:0000256" key="5">
    <source>
        <dbReference type="ARBA" id="ARBA00022801"/>
    </source>
</evidence>
<feature type="binding site" evidence="11">
    <location>
        <begin position="239"/>
        <end position="241"/>
    </location>
    <ligand>
        <name>substrate</name>
    </ligand>
</feature>
<feature type="binding site" evidence="12">
    <location>
        <position position="84"/>
    </location>
    <ligand>
        <name>Zn(2+)</name>
        <dbReference type="ChEBI" id="CHEBI:29105"/>
        <label>1</label>
        <note>catalytic</note>
    </ligand>
</feature>
<keyword evidence="5 9" id="KW-0378">Hydrolase</keyword>
<dbReference type="InterPro" id="IPR011108">
    <property type="entry name" value="RMMBL"/>
</dbReference>
<dbReference type="EMBL" id="MWKN01000091">
    <property type="protein sequence ID" value="OOP58095.1"/>
    <property type="molecule type" value="Genomic_DNA"/>
</dbReference>
<dbReference type="GO" id="GO:0005737">
    <property type="term" value="C:cytoplasm"/>
    <property type="evidence" value="ECO:0007669"/>
    <property type="project" value="UniProtKB-SubCell"/>
</dbReference>
<dbReference type="SMART" id="SM00849">
    <property type="entry name" value="Lactamase_B"/>
    <property type="match status" value="1"/>
</dbReference>
<dbReference type="InterPro" id="IPR041636">
    <property type="entry name" value="RNase_J_C"/>
</dbReference>
<evidence type="ECO:0000256" key="11">
    <source>
        <dbReference type="PIRSR" id="PIRSR004803-2"/>
    </source>
</evidence>
<evidence type="ECO:0000256" key="8">
    <source>
        <dbReference type="ARBA" id="ARBA00022884"/>
    </source>
</evidence>
<dbReference type="OrthoDB" id="9758375at2"/>
<dbReference type="GO" id="GO:0004521">
    <property type="term" value="F:RNA endonuclease activity"/>
    <property type="evidence" value="ECO:0007669"/>
    <property type="project" value="UniProtKB-UniRule"/>
</dbReference>
<dbReference type="InterPro" id="IPR055132">
    <property type="entry name" value="RNase_J_b_CASP"/>
</dbReference>
<keyword evidence="8 9" id="KW-0694">RNA-binding</keyword>
<feature type="binding site" evidence="12">
    <location>
        <position position="149"/>
    </location>
    <ligand>
        <name>Zn(2+)</name>
        <dbReference type="ChEBI" id="CHEBI:29105"/>
        <label>1</label>
        <note>catalytic</note>
    </ligand>
</feature>
<dbReference type="Pfam" id="PF00753">
    <property type="entry name" value="Lactamase_B"/>
    <property type="match status" value="1"/>
</dbReference>
<dbReference type="Pfam" id="PF22505">
    <property type="entry name" value="RNase_J_b_CASP"/>
    <property type="match status" value="1"/>
</dbReference>
<protein>
    <recommendedName>
        <fullName evidence="9">Ribonuclease J</fullName>
        <shortName evidence="9">RNase J</shortName>
        <ecNumber evidence="9">3.1.-.-</ecNumber>
    </recommendedName>
</protein>
<keyword evidence="4 9" id="KW-0255">Endonuclease</keyword>
<comment type="cofactor">
    <cofactor evidence="12">
        <name>Ca(2+)</name>
        <dbReference type="ChEBI" id="CHEBI:29108"/>
    </cofactor>
    <text evidence="12">Binds 1 Ca(2+) cation per subunit. Seen in 1 crystal structure, it is not clear if it is physiologically important.</text>
</comment>
<dbReference type="Proteomes" id="UP001383392">
    <property type="component" value="Unassembled WGS sequence"/>
</dbReference>
<feature type="active site" description="Proton acceptor" evidence="10">
    <location>
        <position position="375"/>
    </location>
</feature>
<reference evidence="15 16" key="1">
    <citation type="submission" date="2017-02" db="EMBL/GenBank/DDBJ databases">
        <title>A draft genome of 'Candidatus Phytoplasma aurantifolia' the agent of the witches-broom disease of lime.</title>
        <authorList>
            <person name="Foissac X."/>
            <person name="Carle P."/>
        </authorList>
    </citation>
    <scope>NUCLEOTIDE SEQUENCE [LARGE SCALE GENOMIC DNA]</scope>
    <source>
        <strain evidence="15 16">WBDL</strain>
    </source>
</reference>
<evidence type="ECO:0000313" key="16">
    <source>
        <dbReference type="Proteomes" id="UP000189722"/>
    </source>
</evidence>
<dbReference type="InterPro" id="IPR004613">
    <property type="entry name" value="RNase_J"/>
</dbReference>
<feature type="binding site" evidence="12">
    <location>
        <position position="81"/>
    </location>
    <ligand>
        <name>Zn(2+)</name>
        <dbReference type="ChEBI" id="CHEBI:29105"/>
        <label>1</label>
        <note>catalytic</note>
    </ligand>
</feature>
<feature type="active site" description="Proton donor" evidence="10">
    <location>
        <position position="202"/>
    </location>
</feature>
<dbReference type="GO" id="GO:0006364">
    <property type="term" value="P:rRNA processing"/>
    <property type="evidence" value="ECO:0007669"/>
    <property type="project" value="UniProtKB-UniRule"/>
</dbReference>
<dbReference type="EC" id="3.1.-.-" evidence="9"/>
<comment type="subunit">
    <text evidence="9">Homodimer, may be a subunit of the RNA degradosome.</text>
</comment>
<dbReference type="InterPro" id="IPR001279">
    <property type="entry name" value="Metallo-B-lactamas"/>
</dbReference>
<evidence type="ECO:0000256" key="9">
    <source>
        <dbReference type="HAMAP-Rule" id="MF_01491"/>
    </source>
</evidence>
<evidence type="ECO:0000256" key="10">
    <source>
        <dbReference type="PIRSR" id="PIRSR004803-1"/>
    </source>
</evidence>
<dbReference type="GO" id="GO:0004534">
    <property type="term" value="F:5'-3' RNA exonuclease activity"/>
    <property type="evidence" value="ECO:0007669"/>
    <property type="project" value="UniProtKB-UniRule"/>
</dbReference>